<evidence type="ECO:0000256" key="7">
    <source>
        <dbReference type="ARBA" id="ARBA00022801"/>
    </source>
</evidence>
<evidence type="ECO:0000259" key="12">
    <source>
        <dbReference type="Pfam" id="PF03372"/>
    </source>
</evidence>
<dbReference type="AlphaFoldDB" id="A0AAJ0BNS9"/>
<keyword evidence="14" id="KW-1185">Reference proteome</keyword>
<dbReference type="SUPFAM" id="SSF56219">
    <property type="entry name" value="DNase I-like"/>
    <property type="match status" value="1"/>
</dbReference>
<keyword evidence="4" id="KW-0540">Nuclease</keyword>
<comment type="cofactor">
    <cofactor evidence="1">
        <name>Mn(2+)</name>
        <dbReference type="ChEBI" id="CHEBI:29035"/>
    </cofactor>
</comment>
<dbReference type="GO" id="GO:0046872">
    <property type="term" value="F:metal ion binding"/>
    <property type="evidence" value="ECO:0007669"/>
    <property type="project" value="UniProtKB-KW"/>
</dbReference>
<feature type="domain" description="Endonuclease/exonuclease/phosphatase" evidence="12">
    <location>
        <begin position="60"/>
        <end position="314"/>
    </location>
</feature>
<evidence type="ECO:0000313" key="14">
    <source>
        <dbReference type="Proteomes" id="UP001239445"/>
    </source>
</evidence>
<evidence type="ECO:0000256" key="1">
    <source>
        <dbReference type="ARBA" id="ARBA00001936"/>
    </source>
</evidence>
<comment type="caution">
    <text evidence="13">The sequence shown here is derived from an EMBL/GenBank/DDBJ whole genome shotgun (WGS) entry which is preliminary data.</text>
</comment>
<dbReference type="Pfam" id="PF03372">
    <property type="entry name" value="Exo_endo_phos"/>
    <property type="match status" value="1"/>
</dbReference>
<keyword evidence="8" id="KW-0460">Magnesium</keyword>
<dbReference type="InterPro" id="IPR036691">
    <property type="entry name" value="Endo/exonu/phosph_ase_sf"/>
</dbReference>
<dbReference type="PANTHER" id="PTHR15822:SF4">
    <property type="entry name" value="TYROSYL-DNA PHOSPHODIESTERASE 2"/>
    <property type="match status" value="1"/>
</dbReference>
<keyword evidence="10" id="KW-0539">Nucleus</keyword>
<sequence>MPTQAAEVPGGSDRRVPAPQPPQSVDVYEQDYYAFGDGSWAPVSDQNAPDQAAPGVFSVMSWNIDFMRPLENERMKAALDYLGSNEWRKRQPTILLFNEMLPSDLQLIQNEDWVREGYYLTDATIKNWGGDYGTCMLVPRCMPIQSVFRVPYRSGMGRDALFVDISLPGDKKLRAGTTHLESLRRKPPVRPTQLALAADFMKLADAAILGGDMNAIQEFDKTLHVDNGLKDAYLENGGVEGAADGMTWGQMAETEERERFGLGRLDKLFFCGDVELVPQGFRTFGADVVLEGQAGQDLIREVYGTLDKPWVTDHLGIMADFRIPTGGEVPGSRPQAGS</sequence>
<reference evidence="13" key="1">
    <citation type="submission" date="2023-06" db="EMBL/GenBank/DDBJ databases">
        <title>Genome-scale phylogeny and comparative genomics of the fungal order Sordariales.</title>
        <authorList>
            <consortium name="Lawrence Berkeley National Laboratory"/>
            <person name="Hensen N."/>
            <person name="Bonometti L."/>
            <person name="Westerberg I."/>
            <person name="Brannstrom I.O."/>
            <person name="Guillou S."/>
            <person name="Cros-Aarteil S."/>
            <person name="Calhoun S."/>
            <person name="Haridas S."/>
            <person name="Kuo A."/>
            <person name="Mondo S."/>
            <person name="Pangilinan J."/>
            <person name="Riley R."/>
            <person name="Labutti K."/>
            <person name="Andreopoulos B."/>
            <person name="Lipzen A."/>
            <person name="Chen C."/>
            <person name="Yanf M."/>
            <person name="Daum C."/>
            <person name="Ng V."/>
            <person name="Clum A."/>
            <person name="Steindorff A."/>
            <person name="Ohm R."/>
            <person name="Martin F."/>
            <person name="Silar P."/>
            <person name="Natvig D."/>
            <person name="Lalanne C."/>
            <person name="Gautier V."/>
            <person name="Ament-Velasquez S.L."/>
            <person name="Kruys A."/>
            <person name="Hutchinson M.I."/>
            <person name="Powell A.J."/>
            <person name="Barry K."/>
            <person name="Miller A.N."/>
            <person name="Grigoriev I.V."/>
            <person name="Debuchy R."/>
            <person name="Gladieux P."/>
            <person name="Thoren M.H."/>
            <person name="Johannesson H."/>
        </authorList>
    </citation>
    <scope>NUCLEOTIDE SEQUENCE</scope>
    <source>
        <strain evidence="13">PSN4</strain>
    </source>
</reference>
<evidence type="ECO:0000256" key="10">
    <source>
        <dbReference type="ARBA" id="ARBA00023242"/>
    </source>
</evidence>
<keyword evidence="9" id="KW-0234">DNA repair</keyword>
<dbReference type="CDD" id="cd09080">
    <property type="entry name" value="TDP2"/>
    <property type="match status" value="1"/>
</dbReference>
<evidence type="ECO:0000256" key="8">
    <source>
        <dbReference type="ARBA" id="ARBA00022842"/>
    </source>
</evidence>
<comment type="subcellular location">
    <subcellularLocation>
        <location evidence="3">Nucleus</location>
        <location evidence="3">PML body</location>
    </subcellularLocation>
</comment>
<dbReference type="InterPro" id="IPR005135">
    <property type="entry name" value="Endo/exonuclease/phosphatase"/>
</dbReference>
<evidence type="ECO:0000256" key="4">
    <source>
        <dbReference type="ARBA" id="ARBA00022722"/>
    </source>
</evidence>
<dbReference type="EMBL" id="MU839827">
    <property type="protein sequence ID" value="KAK1761312.1"/>
    <property type="molecule type" value="Genomic_DNA"/>
</dbReference>
<evidence type="ECO:0000256" key="11">
    <source>
        <dbReference type="SAM" id="MobiDB-lite"/>
    </source>
</evidence>
<dbReference type="GO" id="GO:0004518">
    <property type="term" value="F:nuclease activity"/>
    <property type="evidence" value="ECO:0007669"/>
    <property type="project" value="UniProtKB-KW"/>
</dbReference>
<evidence type="ECO:0000256" key="6">
    <source>
        <dbReference type="ARBA" id="ARBA00022763"/>
    </source>
</evidence>
<gene>
    <name evidence="13" type="ORF">QBC47DRAFT_25813</name>
</gene>
<evidence type="ECO:0000313" key="13">
    <source>
        <dbReference type="EMBL" id="KAK1761312.1"/>
    </source>
</evidence>
<accession>A0AAJ0BNS9</accession>
<keyword evidence="6" id="KW-0227">DNA damage</keyword>
<evidence type="ECO:0000256" key="3">
    <source>
        <dbReference type="ARBA" id="ARBA00004322"/>
    </source>
</evidence>
<keyword evidence="5" id="KW-0479">Metal-binding</keyword>
<comment type="cofactor">
    <cofactor evidence="2">
        <name>Mg(2+)</name>
        <dbReference type="ChEBI" id="CHEBI:18420"/>
    </cofactor>
</comment>
<name>A0AAJ0BNS9_9PEZI</name>
<proteinExistence type="predicted"/>
<keyword evidence="7" id="KW-0378">Hydrolase</keyword>
<evidence type="ECO:0000256" key="5">
    <source>
        <dbReference type="ARBA" id="ARBA00022723"/>
    </source>
</evidence>
<dbReference type="PANTHER" id="PTHR15822">
    <property type="entry name" value="TRAF AND TNF RECEPTOR-ASSOCIATED PROTEIN"/>
    <property type="match status" value="1"/>
</dbReference>
<dbReference type="GO" id="GO:0070260">
    <property type="term" value="F:5'-tyrosyl-DNA phosphodiesterase activity"/>
    <property type="evidence" value="ECO:0007669"/>
    <property type="project" value="TreeGrafter"/>
</dbReference>
<dbReference type="GO" id="GO:0006302">
    <property type="term" value="P:double-strand break repair"/>
    <property type="evidence" value="ECO:0007669"/>
    <property type="project" value="TreeGrafter"/>
</dbReference>
<dbReference type="GO" id="GO:0005737">
    <property type="term" value="C:cytoplasm"/>
    <property type="evidence" value="ECO:0007669"/>
    <property type="project" value="TreeGrafter"/>
</dbReference>
<feature type="region of interest" description="Disordered" evidence="11">
    <location>
        <begin position="1"/>
        <end position="23"/>
    </location>
</feature>
<organism evidence="13 14">
    <name type="scientific">Echria macrotheca</name>
    <dbReference type="NCBI Taxonomy" id="438768"/>
    <lineage>
        <taxon>Eukaryota</taxon>
        <taxon>Fungi</taxon>
        <taxon>Dikarya</taxon>
        <taxon>Ascomycota</taxon>
        <taxon>Pezizomycotina</taxon>
        <taxon>Sordariomycetes</taxon>
        <taxon>Sordariomycetidae</taxon>
        <taxon>Sordariales</taxon>
        <taxon>Schizotheciaceae</taxon>
        <taxon>Echria</taxon>
    </lineage>
</organism>
<dbReference type="GO" id="GO:0003697">
    <property type="term" value="F:single-stranded DNA binding"/>
    <property type="evidence" value="ECO:0007669"/>
    <property type="project" value="TreeGrafter"/>
</dbReference>
<dbReference type="InterPro" id="IPR051547">
    <property type="entry name" value="TDP2-like"/>
</dbReference>
<evidence type="ECO:0000256" key="2">
    <source>
        <dbReference type="ARBA" id="ARBA00001946"/>
    </source>
</evidence>
<protein>
    <submittedName>
        <fullName evidence="13">Be34ec7d-0e68-46fe-bb6a-05f4e13c29ca</fullName>
    </submittedName>
</protein>
<dbReference type="Proteomes" id="UP001239445">
    <property type="component" value="Unassembled WGS sequence"/>
</dbReference>
<dbReference type="Gene3D" id="3.60.10.10">
    <property type="entry name" value="Endonuclease/exonuclease/phosphatase"/>
    <property type="match status" value="1"/>
</dbReference>
<evidence type="ECO:0000256" key="9">
    <source>
        <dbReference type="ARBA" id="ARBA00023204"/>
    </source>
</evidence>